<dbReference type="GO" id="GO:0016787">
    <property type="term" value="F:hydrolase activity"/>
    <property type="evidence" value="ECO:0007669"/>
    <property type="project" value="UniProtKB-KW"/>
</dbReference>
<proteinExistence type="predicted"/>
<dbReference type="SUPFAM" id="SSF53474">
    <property type="entry name" value="alpha/beta-Hydrolases"/>
    <property type="match status" value="1"/>
</dbReference>
<dbReference type="EMBL" id="JBHTCO010000045">
    <property type="protein sequence ID" value="MFC7395484.1"/>
    <property type="molecule type" value="Genomic_DNA"/>
</dbReference>
<organism evidence="3 4">
    <name type="scientific">Scopulibacillus cellulosilyticus</name>
    <dbReference type="NCBI Taxonomy" id="2665665"/>
    <lineage>
        <taxon>Bacteria</taxon>
        <taxon>Bacillati</taxon>
        <taxon>Bacillota</taxon>
        <taxon>Bacilli</taxon>
        <taxon>Bacillales</taxon>
        <taxon>Sporolactobacillaceae</taxon>
        <taxon>Scopulibacillus</taxon>
    </lineage>
</organism>
<dbReference type="RefSeq" id="WP_380970151.1">
    <property type="nucleotide sequence ID" value="NZ_JBHTCO010000045.1"/>
</dbReference>
<dbReference type="InterPro" id="IPR050300">
    <property type="entry name" value="GDXG_lipolytic_enzyme"/>
</dbReference>
<dbReference type="InterPro" id="IPR049492">
    <property type="entry name" value="BD-FAE-like_dom"/>
</dbReference>
<evidence type="ECO:0000313" key="4">
    <source>
        <dbReference type="Proteomes" id="UP001596505"/>
    </source>
</evidence>
<dbReference type="Pfam" id="PF20434">
    <property type="entry name" value="BD-FAE"/>
    <property type="match status" value="1"/>
</dbReference>
<gene>
    <name evidence="3" type="ORF">ACFQRG_21480</name>
</gene>
<keyword evidence="4" id="KW-1185">Reference proteome</keyword>
<protein>
    <submittedName>
        <fullName evidence="3">Alpha/beta hydrolase fold domain-containing protein</fullName>
    </submittedName>
</protein>
<dbReference type="Proteomes" id="UP001596505">
    <property type="component" value="Unassembled WGS sequence"/>
</dbReference>
<evidence type="ECO:0000256" key="1">
    <source>
        <dbReference type="ARBA" id="ARBA00022801"/>
    </source>
</evidence>
<dbReference type="InterPro" id="IPR029058">
    <property type="entry name" value="AB_hydrolase_fold"/>
</dbReference>
<accession>A0ABW2Q2I2</accession>
<dbReference type="Gene3D" id="3.40.50.1820">
    <property type="entry name" value="alpha/beta hydrolase"/>
    <property type="match status" value="1"/>
</dbReference>
<keyword evidence="1 3" id="KW-0378">Hydrolase</keyword>
<dbReference type="PANTHER" id="PTHR48081">
    <property type="entry name" value="AB HYDROLASE SUPERFAMILY PROTEIN C4A8.06C"/>
    <property type="match status" value="1"/>
</dbReference>
<comment type="caution">
    <text evidence="3">The sequence shown here is derived from an EMBL/GenBank/DDBJ whole genome shotgun (WGS) entry which is preliminary data.</text>
</comment>
<evidence type="ECO:0000259" key="2">
    <source>
        <dbReference type="Pfam" id="PF20434"/>
    </source>
</evidence>
<evidence type="ECO:0000313" key="3">
    <source>
        <dbReference type="EMBL" id="MFC7395484.1"/>
    </source>
</evidence>
<reference evidence="4" key="1">
    <citation type="journal article" date="2019" name="Int. J. Syst. Evol. Microbiol.">
        <title>The Global Catalogue of Microorganisms (GCM) 10K type strain sequencing project: providing services to taxonomists for standard genome sequencing and annotation.</title>
        <authorList>
            <consortium name="The Broad Institute Genomics Platform"/>
            <consortium name="The Broad Institute Genome Sequencing Center for Infectious Disease"/>
            <person name="Wu L."/>
            <person name="Ma J."/>
        </authorList>
    </citation>
    <scope>NUCLEOTIDE SEQUENCE [LARGE SCALE GENOMIC DNA]</scope>
    <source>
        <strain evidence="4">CGMCC 1.16305</strain>
    </source>
</reference>
<sequence length="275" mass="31216">MMPINEEKDIIFKETDDGPLKADVYYPTEGDKYPGIVLIHGGAWLQGYKEMYCEWGPYLAQQGYVTMTFNYRLSTPETPTYPDVINDVKDAVQFFVKNSKKWKIDTDNIVILGDSAGGHLATYITIDSQKDPSYHITAVIGVYGVYDLPAWQQYTMEARDNDPVGQLMGGSCNEMPEKYKEASPYYKIKMLEKPFNTIFFIIWGDSDDVVPASQSEAFSLLLEQKGFDTQTLVIPNKGHYWFNIFEGIEGGSLKDDPNSLVVPNILNYLKMKLSK</sequence>
<name>A0ABW2Q2I2_9BACL</name>
<feature type="domain" description="BD-FAE-like" evidence="2">
    <location>
        <begin position="23"/>
        <end position="219"/>
    </location>
</feature>